<dbReference type="InterPro" id="IPR051044">
    <property type="entry name" value="MAG_DAG_Lipase"/>
</dbReference>
<dbReference type="SUPFAM" id="SSF53474">
    <property type="entry name" value="alpha/beta-Hydrolases"/>
    <property type="match status" value="1"/>
</dbReference>
<dbReference type="GO" id="GO:0004622">
    <property type="term" value="F:phosphatidylcholine lysophospholipase activity"/>
    <property type="evidence" value="ECO:0007669"/>
    <property type="project" value="UniProtKB-EC"/>
</dbReference>
<dbReference type="Gene3D" id="3.40.50.1820">
    <property type="entry name" value="alpha/beta hydrolase"/>
    <property type="match status" value="1"/>
</dbReference>
<organism evidence="2">
    <name type="scientific">hydrothermal vent metagenome</name>
    <dbReference type="NCBI Taxonomy" id="652676"/>
    <lineage>
        <taxon>unclassified sequences</taxon>
        <taxon>metagenomes</taxon>
        <taxon>ecological metagenomes</taxon>
    </lineage>
</organism>
<dbReference type="InterPro" id="IPR029058">
    <property type="entry name" value="AB_hydrolase_fold"/>
</dbReference>
<gene>
    <name evidence="2" type="ORF">MNBD_ALPHA11-1427</name>
</gene>
<reference evidence="2" key="1">
    <citation type="submission" date="2018-06" db="EMBL/GenBank/DDBJ databases">
        <authorList>
            <person name="Zhirakovskaya E."/>
        </authorList>
    </citation>
    <scope>NUCLEOTIDE SEQUENCE</scope>
</reference>
<keyword evidence="2" id="KW-0378">Hydrolase</keyword>
<protein>
    <submittedName>
        <fullName evidence="2">Lysophospholipase L2</fullName>
        <ecNumber evidence="2">3.1.1.5</ecNumber>
    </submittedName>
</protein>
<dbReference type="EC" id="3.1.1.5" evidence="2"/>
<evidence type="ECO:0000259" key="1">
    <source>
        <dbReference type="Pfam" id="PF12146"/>
    </source>
</evidence>
<dbReference type="InterPro" id="IPR022742">
    <property type="entry name" value="Hydrolase_4"/>
</dbReference>
<evidence type="ECO:0000313" key="2">
    <source>
        <dbReference type="EMBL" id="VAW15099.1"/>
    </source>
</evidence>
<dbReference type="EMBL" id="UOEQ01000061">
    <property type="protein sequence ID" value="VAW15099.1"/>
    <property type="molecule type" value="Genomic_DNA"/>
</dbReference>
<proteinExistence type="predicted"/>
<name>A0A3B0TS83_9ZZZZ</name>
<sequence length="325" mass="36238">MANIVDPGGAKLCETASNPIPKGAKAGFFKTQDNVRLRYALWPKTSGVSKGTICLVHGRSEFIEKYYETIADFQSRGFSVATFDWRGQGGSDRLVSKRRLGYVERFDDYIIDLENFYSQILLPDCPPPFNLVGHSMGAFVSLLAASRNRLMFERLFLSAPMLSLDSMPLGLSAMANVAEALCFFGFGQMAAGRKDDRSPSSESFPGNELTSDFNRYMRVVEFYEECPDLAISAPSFRWLSAAMRAMAKARSDDFPGRIKIPVLMLAAARDKVVSTTAIEDLGLRMRSGRHAVIAHARHELFMETDEIREQVFAAFDAFITEQTRA</sequence>
<dbReference type="AlphaFoldDB" id="A0A3B0TS83"/>
<feature type="domain" description="Serine aminopeptidase S33" evidence="1">
    <location>
        <begin position="49"/>
        <end position="305"/>
    </location>
</feature>
<accession>A0A3B0TS83</accession>
<dbReference type="PANTHER" id="PTHR11614">
    <property type="entry name" value="PHOSPHOLIPASE-RELATED"/>
    <property type="match status" value="1"/>
</dbReference>
<dbReference type="Pfam" id="PF12146">
    <property type="entry name" value="Hydrolase_4"/>
    <property type="match status" value="1"/>
</dbReference>